<gene>
    <name evidence="3" type="ORF">OKA104_LOCUS48673</name>
</gene>
<proteinExistence type="predicted"/>
<accession>A0A820KUC7</accession>
<name>A0A820KUC7_9BILA</name>
<dbReference type="InterPro" id="IPR000742">
    <property type="entry name" value="EGF"/>
</dbReference>
<evidence type="ECO:0000259" key="2">
    <source>
        <dbReference type="PROSITE" id="PS50026"/>
    </source>
</evidence>
<reference evidence="3" key="1">
    <citation type="submission" date="2021-02" db="EMBL/GenBank/DDBJ databases">
        <authorList>
            <person name="Nowell W R."/>
        </authorList>
    </citation>
    <scope>NUCLEOTIDE SEQUENCE</scope>
</reference>
<keyword evidence="1" id="KW-0245">EGF-like domain</keyword>
<feature type="disulfide bond" evidence="1">
    <location>
        <begin position="94"/>
        <end position="103"/>
    </location>
</feature>
<dbReference type="PROSITE" id="PS01186">
    <property type="entry name" value="EGF_2"/>
    <property type="match status" value="1"/>
</dbReference>
<protein>
    <recommendedName>
        <fullName evidence="2">EGF-like domain-containing protein</fullName>
    </recommendedName>
</protein>
<evidence type="ECO:0000313" key="3">
    <source>
        <dbReference type="EMBL" id="CAF4348501.1"/>
    </source>
</evidence>
<dbReference type="Proteomes" id="UP000663881">
    <property type="component" value="Unassembled WGS sequence"/>
</dbReference>
<evidence type="ECO:0000256" key="1">
    <source>
        <dbReference type="PROSITE-ProRule" id="PRU00076"/>
    </source>
</evidence>
<dbReference type="PROSITE" id="PS00022">
    <property type="entry name" value="EGF_1"/>
    <property type="match status" value="1"/>
</dbReference>
<comment type="caution">
    <text evidence="1">Lacks conserved residue(s) required for the propagation of feature annotation.</text>
</comment>
<comment type="caution">
    <text evidence="3">The sequence shown here is derived from an EMBL/GenBank/DDBJ whole genome shotgun (WGS) entry which is preliminary data.</text>
</comment>
<sequence>MILGGKTSIRSLKDWYKSVPHSPIVMKIGISSISDLLTTHHFPTDSYINQKAVLIQSVVDRYLSNPIYCYNQCTDTEHGMCVDSGYFQFGICKCKLGWTGFDCATPIYHYIDTVHSNILPIWNTKAGRNSNLTSIGYGKGQMPPNETISNIIYCNIYTKYTSFGSSSADVISRRSGLNTGFYMIL</sequence>
<keyword evidence="1" id="KW-1015">Disulfide bond</keyword>
<organism evidence="3 4">
    <name type="scientific">Adineta steineri</name>
    <dbReference type="NCBI Taxonomy" id="433720"/>
    <lineage>
        <taxon>Eukaryota</taxon>
        <taxon>Metazoa</taxon>
        <taxon>Spiralia</taxon>
        <taxon>Gnathifera</taxon>
        <taxon>Rotifera</taxon>
        <taxon>Eurotatoria</taxon>
        <taxon>Bdelloidea</taxon>
        <taxon>Adinetida</taxon>
        <taxon>Adinetidae</taxon>
        <taxon>Adineta</taxon>
    </lineage>
</organism>
<dbReference type="PROSITE" id="PS50026">
    <property type="entry name" value="EGF_3"/>
    <property type="match status" value="1"/>
</dbReference>
<dbReference type="AlphaFoldDB" id="A0A820KUC7"/>
<feature type="non-terminal residue" evidence="3">
    <location>
        <position position="185"/>
    </location>
</feature>
<dbReference type="EMBL" id="CAJOAY010021438">
    <property type="protein sequence ID" value="CAF4348501.1"/>
    <property type="molecule type" value="Genomic_DNA"/>
</dbReference>
<feature type="domain" description="EGF-like" evidence="2">
    <location>
        <begin position="65"/>
        <end position="104"/>
    </location>
</feature>
<evidence type="ECO:0000313" key="4">
    <source>
        <dbReference type="Proteomes" id="UP000663881"/>
    </source>
</evidence>